<keyword evidence="3" id="KW-0472">Membrane</keyword>
<dbReference type="InterPro" id="IPR005754">
    <property type="entry name" value="Sortase"/>
</dbReference>
<dbReference type="NCBIfam" id="TIGR03064">
    <property type="entry name" value="sortase_srtB"/>
    <property type="match status" value="1"/>
</dbReference>
<dbReference type="Pfam" id="PF04203">
    <property type="entry name" value="Sortase"/>
    <property type="match status" value="1"/>
</dbReference>
<evidence type="ECO:0000313" key="5">
    <source>
        <dbReference type="Proteomes" id="UP001267290"/>
    </source>
</evidence>
<proteinExistence type="predicted"/>
<evidence type="ECO:0000256" key="1">
    <source>
        <dbReference type="ARBA" id="ARBA00022801"/>
    </source>
</evidence>
<dbReference type="GO" id="GO:0016787">
    <property type="term" value="F:hydrolase activity"/>
    <property type="evidence" value="ECO:0007669"/>
    <property type="project" value="UniProtKB-KW"/>
</dbReference>
<dbReference type="RefSeq" id="WP_310502526.1">
    <property type="nucleotide sequence ID" value="NZ_JAVDSB010000024.1"/>
</dbReference>
<accession>A0ABU1P6C9</accession>
<keyword evidence="1 4" id="KW-0378">Hydrolase</keyword>
<keyword evidence="3" id="KW-1133">Transmembrane helix</keyword>
<feature type="region of interest" description="Disordered" evidence="2">
    <location>
        <begin position="63"/>
        <end position="87"/>
    </location>
</feature>
<evidence type="ECO:0000256" key="2">
    <source>
        <dbReference type="SAM" id="MobiDB-lite"/>
    </source>
</evidence>
<evidence type="ECO:0000313" key="4">
    <source>
        <dbReference type="EMBL" id="MDR6555134.1"/>
    </source>
</evidence>
<name>A0ABU1P6C9_9BACL</name>
<dbReference type="CDD" id="cd05826">
    <property type="entry name" value="Sortase_B"/>
    <property type="match status" value="1"/>
</dbReference>
<keyword evidence="5" id="KW-1185">Reference proteome</keyword>
<dbReference type="Proteomes" id="UP001267290">
    <property type="component" value="Unassembled WGS sequence"/>
</dbReference>
<dbReference type="EC" id="3.4.22.70" evidence="4"/>
<reference evidence="4 5" key="1">
    <citation type="submission" date="2023-07" db="EMBL/GenBank/DDBJ databases">
        <title>Sorghum-associated microbial communities from plants grown in Nebraska, USA.</title>
        <authorList>
            <person name="Schachtman D."/>
        </authorList>
    </citation>
    <scope>NUCLEOTIDE SEQUENCE [LARGE SCALE GENOMIC DNA]</scope>
    <source>
        <strain evidence="4 5">CC258</strain>
    </source>
</reference>
<organism evidence="4 5">
    <name type="scientific">Paenibacillus qinlingensis</name>
    <dbReference type="NCBI Taxonomy" id="1837343"/>
    <lineage>
        <taxon>Bacteria</taxon>
        <taxon>Bacillati</taxon>
        <taxon>Bacillota</taxon>
        <taxon>Bacilli</taxon>
        <taxon>Bacillales</taxon>
        <taxon>Paenibacillaceae</taxon>
        <taxon>Paenibacillus</taxon>
    </lineage>
</organism>
<keyword evidence="3" id="KW-0812">Transmembrane</keyword>
<dbReference type="EMBL" id="JAVDSB010000024">
    <property type="protein sequence ID" value="MDR6555134.1"/>
    <property type="molecule type" value="Genomic_DNA"/>
</dbReference>
<protein>
    <submittedName>
        <fullName evidence="4">Sortase B</fullName>
        <ecNumber evidence="4">3.4.22.70</ecNumber>
    </submittedName>
</protein>
<feature type="transmembrane region" description="Helical" evidence="3">
    <location>
        <begin position="12"/>
        <end position="33"/>
    </location>
</feature>
<dbReference type="Gene3D" id="2.40.260.10">
    <property type="entry name" value="Sortase"/>
    <property type="match status" value="1"/>
</dbReference>
<dbReference type="SUPFAM" id="SSF63817">
    <property type="entry name" value="Sortase"/>
    <property type="match status" value="1"/>
</dbReference>
<evidence type="ECO:0000256" key="3">
    <source>
        <dbReference type="SAM" id="Phobius"/>
    </source>
</evidence>
<dbReference type="InterPro" id="IPR023365">
    <property type="entry name" value="Sortase_dom-sf"/>
</dbReference>
<gene>
    <name evidence="4" type="ORF">J2736_006388</name>
</gene>
<sequence>MFRLKTPKPKRSYAISYGLAGFLLVAGISFLFVDSYTQHRESQQSLTLHNQLSQLYYSNPTSPASIQPKAADTQTDALPTSPLMPENTPASIRDKIKSLTVVNKEIKGWLRVDGAGVDYPVVQHTDNDYYLHTDAAGKPSIYGSIFIDSRIDMNRPQRNIVIYGHNMIDGTMFGSLGNFKKESFYKEHHSIQLDLPDEVTNWEVFAVYTLDASQDTIEASYDNDQAFLQALHEYRQKSLYSTKINPTAKEQIITLVTCSNETDDTRLVVHAVKKKEP</sequence>
<comment type="caution">
    <text evidence="4">The sequence shown here is derived from an EMBL/GenBank/DDBJ whole genome shotgun (WGS) entry which is preliminary data.</text>
</comment>
<dbReference type="InterPro" id="IPR009835">
    <property type="entry name" value="SrtB"/>
</dbReference>